<protein>
    <recommendedName>
        <fullName evidence="3">tRNA-5-taurinomethyluridine 2-sulfurtransferase</fullName>
        <ecNumber evidence="3">2.8.1.14</ecNumber>
    </recommendedName>
</protein>
<keyword evidence="15" id="KW-1185">Reference proteome</keyword>
<reference evidence="14 15" key="1">
    <citation type="journal article" date="2011" name="Science">
        <title>Comparative functional genomics of the fission yeasts.</title>
        <authorList>
            <person name="Rhind N."/>
            <person name="Chen Z."/>
            <person name="Yassour M."/>
            <person name="Thompson D.A."/>
            <person name="Haas B.J."/>
            <person name="Habib N."/>
            <person name="Wapinski I."/>
            <person name="Roy S."/>
            <person name="Lin M.F."/>
            <person name="Heiman D.I."/>
            <person name="Young S.K."/>
            <person name="Furuya K."/>
            <person name="Guo Y."/>
            <person name="Pidoux A."/>
            <person name="Chen H.M."/>
            <person name="Robbertse B."/>
            <person name="Goldberg J.M."/>
            <person name="Aoki K."/>
            <person name="Bayne E.H."/>
            <person name="Berlin A.M."/>
            <person name="Desjardins C.A."/>
            <person name="Dobbs E."/>
            <person name="Dukaj L."/>
            <person name="Fan L."/>
            <person name="FitzGerald M.G."/>
            <person name="French C."/>
            <person name="Gujja S."/>
            <person name="Hansen K."/>
            <person name="Keifenheim D."/>
            <person name="Levin J.Z."/>
            <person name="Mosher R.A."/>
            <person name="Mueller C.A."/>
            <person name="Pfiffner J."/>
            <person name="Priest M."/>
            <person name="Russ C."/>
            <person name="Smialowska A."/>
            <person name="Swoboda P."/>
            <person name="Sykes S.M."/>
            <person name="Vaughn M."/>
            <person name="Vengrova S."/>
            <person name="Yoder R."/>
            <person name="Zeng Q."/>
            <person name="Allshire R."/>
            <person name="Baulcombe D."/>
            <person name="Birren B.W."/>
            <person name="Brown W."/>
            <person name="Ekwall K."/>
            <person name="Kellis M."/>
            <person name="Leatherwood J."/>
            <person name="Levin H."/>
            <person name="Margalit H."/>
            <person name="Martienssen R."/>
            <person name="Nieduszynski C.A."/>
            <person name="Spatafora J.W."/>
            <person name="Friedman N."/>
            <person name="Dalgaard J.Z."/>
            <person name="Baumann P."/>
            <person name="Niki H."/>
            <person name="Regev A."/>
            <person name="Nusbaum C."/>
        </authorList>
    </citation>
    <scope>NUCLEOTIDE SEQUENCE [LARGE SCALE GENOMIC DNA]</scope>
    <source>
        <strain evidence="15">OY26 / ATCC MYA-4695 / CBS 11777 / NBRC 106824 / NRRL Y48691</strain>
    </source>
</reference>
<dbReference type="PANTHER" id="PTHR11933:SF5">
    <property type="entry name" value="MITOCHONDRIAL TRNA-SPECIFIC 2-THIOURIDYLASE 1"/>
    <property type="match status" value="1"/>
</dbReference>
<dbReference type="HOGENOM" id="CLU_035188_1_2_1"/>
<organism evidence="14 15">
    <name type="scientific">Schizosaccharomyces cryophilus (strain OY26 / ATCC MYA-4695 / CBS 11777 / NBRC 106824 / NRRL Y48691)</name>
    <name type="common">Fission yeast</name>
    <dbReference type="NCBI Taxonomy" id="653667"/>
    <lineage>
        <taxon>Eukaryota</taxon>
        <taxon>Fungi</taxon>
        <taxon>Dikarya</taxon>
        <taxon>Ascomycota</taxon>
        <taxon>Taphrinomycotina</taxon>
        <taxon>Schizosaccharomycetes</taxon>
        <taxon>Schizosaccharomycetales</taxon>
        <taxon>Schizosaccharomycetaceae</taxon>
        <taxon>Schizosaccharomyces</taxon>
    </lineage>
</organism>
<evidence type="ECO:0000259" key="13">
    <source>
        <dbReference type="Pfam" id="PF20259"/>
    </source>
</evidence>
<dbReference type="AlphaFoldDB" id="S9VT29"/>
<keyword evidence="4" id="KW-0820">tRNA-binding</keyword>
<dbReference type="RefSeq" id="XP_013024530.1">
    <property type="nucleotide sequence ID" value="XM_013169076.1"/>
</dbReference>
<evidence type="ECO:0000256" key="6">
    <source>
        <dbReference type="ARBA" id="ARBA00022694"/>
    </source>
</evidence>
<evidence type="ECO:0000256" key="5">
    <source>
        <dbReference type="ARBA" id="ARBA00022679"/>
    </source>
</evidence>
<dbReference type="PANTHER" id="PTHR11933">
    <property type="entry name" value="TRNA 5-METHYLAMINOMETHYL-2-THIOURIDYLATE -METHYLTRANSFERASE"/>
    <property type="match status" value="1"/>
</dbReference>
<dbReference type="OMA" id="PFYVWDL"/>
<feature type="domain" description="tRNA-specific 2-thiouridylase MnmA-like central" evidence="13">
    <location>
        <begin position="252"/>
        <end position="323"/>
    </location>
</feature>
<dbReference type="GO" id="GO:0005739">
    <property type="term" value="C:mitochondrion"/>
    <property type="evidence" value="ECO:0007669"/>
    <property type="project" value="TreeGrafter"/>
</dbReference>
<evidence type="ECO:0000313" key="14">
    <source>
        <dbReference type="EMBL" id="EPY51023.1"/>
    </source>
</evidence>
<keyword evidence="7" id="KW-0547">Nucleotide-binding</keyword>
<dbReference type="Gene3D" id="3.40.50.620">
    <property type="entry name" value="HUPs"/>
    <property type="match status" value="1"/>
</dbReference>
<evidence type="ECO:0000256" key="4">
    <source>
        <dbReference type="ARBA" id="ARBA00022555"/>
    </source>
</evidence>
<dbReference type="GO" id="GO:0002143">
    <property type="term" value="P:tRNA wobble position uridine thiolation"/>
    <property type="evidence" value="ECO:0007669"/>
    <property type="project" value="TreeGrafter"/>
</dbReference>
<dbReference type="EC" id="2.8.1.14" evidence="3"/>
<evidence type="ECO:0000313" key="15">
    <source>
        <dbReference type="Proteomes" id="UP000015464"/>
    </source>
</evidence>
<evidence type="ECO:0000259" key="12">
    <source>
        <dbReference type="Pfam" id="PF20258"/>
    </source>
</evidence>
<dbReference type="Proteomes" id="UP000015464">
    <property type="component" value="Unassembled WGS sequence"/>
</dbReference>
<dbReference type="GO" id="GO:0005524">
    <property type="term" value="F:ATP binding"/>
    <property type="evidence" value="ECO:0007669"/>
    <property type="project" value="UniProtKB-KW"/>
</dbReference>
<keyword evidence="10" id="KW-1015">Disulfide bond</keyword>
<evidence type="ECO:0000256" key="2">
    <source>
        <dbReference type="ARBA" id="ARBA00006191"/>
    </source>
</evidence>
<dbReference type="eggNOG" id="KOG2805">
    <property type="taxonomic scope" value="Eukaryota"/>
</dbReference>
<evidence type="ECO:0000256" key="9">
    <source>
        <dbReference type="ARBA" id="ARBA00022884"/>
    </source>
</evidence>
<dbReference type="EMBL" id="KE546992">
    <property type="protein sequence ID" value="EPY51023.1"/>
    <property type="molecule type" value="Genomic_DNA"/>
</dbReference>
<comment type="catalytic activity">
    <reaction evidence="11">
        <text>5-taurinomethyluridine(34) in tRNA + S-sulfanyl-L-cysteinyl-[protein] + AH2 + ATP = 5-taurinomethyl-2-thiouridine(34) in tRNA + L-cysteinyl-[protein] + A + AMP + diphosphate + H(+)</text>
        <dbReference type="Rhea" id="RHEA:47040"/>
        <dbReference type="Rhea" id="RHEA-COMP:10131"/>
        <dbReference type="Rhea" id="RHEA-COMP:11726"/>
        <dbReference type="Rhea" id="RHEA-COMP:11732"/>
        <dbReference type="Rhea" id="RHEA-COMP:11733"/>
        <dbReference type="ChEBI" id="CHEBI:13193"/>
        <dbReference type="ChEBI" id="CHEBI:15378"/>
        <dbReference type="ChEBI" id="CHEBI:17499"/>
        <dbReference type="ChEBI" id="CHEBI:29950"/>
        <dbReference type="ChEBI" id="CHEBI:30616"/>
        <dbReference type="ChEBI" id="CHEBI:33019"/>
        <dbReference type="ChEBI" id="CHEBI:61963"/>
        <dbReference type="ChEBI" id="CHEBI:87171"/>
        <dbReference type="ChEBI" id="CHEBI:87172"/>
        <dbReference type="ChEBI" id="CHEBI:456215"/>
        <dbReference type="EC" id="2.8.1.14"/>
    </reaction>
</comment>
<keyword evidence="9" id="KW-0694">RNA-binding</keyword>
<dbReference type="OrthoDB" id="3685at2759"/>
<dbReference type="STRING" id="653667.S9VT29"/>
<gene>
    <name evidence="14" type="ORF">SPOG_04888</name>
</gene>
<evidence type="ECO:0000256" key="10">
    <source>
        <dbReference type="ARBA" id="ARBA00023157"/>
    </source>
</evidence>
<dbReference type="InterPro" id="IPR046884">
    <property type="entry name" value="MnmA-like_central"/>
</dbReference>
<dbReference type="NCBIfam" id="NF001138">
    <property type="entry name" value="PRK00143.1"/>
    <property type="match status" value="1"/>
</dbReference>
<dbReference type="Gene3D" id="2.40.30.10">
    <property type="entry name" value="Translation factors"/>
    <property type="match status" value="1"/>
</dbReference>
<evidence type="ECO:0000256" key="3">
    <source>
        <dbReference type="ARBA" id="ARBA00011953"/>
    </source>
</evidence>
<keyword evidence="8" id="KW-0067">ATP-binding</keyword>
<dbReference type="CDD" id="cd01998">
    <property type="entry name" value="MnmA_TRMU-like"/>
    <property type="match status" value="1"/>
</dbReference>
<dbReference type="NCBIfam" id="TIGR00420">
    <property type="entry name" value="trmU"/>
    <property type="match status" value="1"/>
</dbReference>
<dbReference type="SUPFAM" id="SSF52402">
    <property type="entry name" value="Adenine nucleotide alpha hydrolases-like"/>
    <property type="match status" value="1"/>
</dbReference>
<accession>S9VT29</accession>
<keyword evidence="5" id="KW-0808">Transferase</keyword>
<evidence type="ECO:0000256" key="7">
    <source>
        <dbReference type="ARBA" id="ARBA00022741"/>
    </source>
</evidence>
<dbReference type="InterPro" id="IPR046885">
    <property type="entry name" value="MnmA-like_C"/>
</dbReference>
<proteinExistence type="inferred from homology"/>
<name>S9VT29_SCHCR</name>
<dbReference type="GO" id="GO:0008168">
    <property type="term" value="F:methyltransferase activity"/>
    <property type="evidence" value="ECO:0007669"/>
    <property type="project" value="UniProtKB-KW"/>
</dbReference>
<comment type="function">
    <text evidence="1">Catalyzes the 2-thiolation of uridine at the wobble position (U34) of mitochondrial tRNA(Lys), tRNA(Glu) and tRNA(Gln). Required for the formation of 5-taurinomethyl-2-thiouridine (tm5s2U) of mitochondrial tRNA(Lys), tRNA(Glu), and tRNA(Gln) at the wobble position. ATP is required to activate the C2 atom of the wobble base.</text>
</comment>
<dbReference type="InterPro" id="IPR023382">
    <property type="entry name" value="MnmA-like_central_sf"/>
</dbReference>
<evidence type="ECO:0000256" key="1">
    <source>
        <dbReference type="ARBA" id="ARBA00003986"/>
    </source>
</evidence>
<dbReference type="Pfam" id="PF20258">
    <property type="entry name" value="tRNA_Me_trans_C"/>
    <property type="match status" value="1"/>
</dbReference>
<keyword evidence="6" id="KW-0819">tRNA processing</keyword>
<dbReference type="Pfam" id="PF03054">
    <property type="entry name" value="tRNA_Me_trans"/>
    <property type="match status" value="1"/>
</dbReference>
<evidence type="ECO:0000256" key="8">
    <source>
        <dbReference type="ARBA" id="ARBA00022840"/>
    </source>
</evidence>
<feature type="domain" description="tRNA-specific 2-thiouridylase MnmA-like C-terminal" evidence="12">
    <location>
        <begin position="344"/>
        <end position="414"/>
    </location>
</feature>
<evidence type="ECO:0000256" key="11">
    <source>
        <dbReference type="ARBA" id="ARBA00049564"/>
    </source>
</evidence>
<dbReference type="Pfam" id="PF20259">
    <property type="entry name" value="tRNA_Me_trans_M"/>
    <property type="match status" value="1"/>
</dbReference>
<dbReference type="GO" id="GO:0016783">
    <property type="term" value="F:sulfurtransferase activity"/>
    <property type="evidence" value="ECO:0007669"/>
    <property type="project" value="InterPro"/>
</dbReference>
<dbReference type="GeneID" id="25039201"/>
<dbReference type="GO" id="GO:0000049">
    <property type="term" value="F:tRNA binding"/>
    <property type="evidence" value="ECO:0007669"/>
    <property type="project" value="UniProtKB-KW"/>
</dbReference>
<dbReference type="GO" id="GO:0032259">
    <property type="term" value="P:methylation"/>
    <property type="evidence" value="ECO:0007669"/>
    <property type="project" value="UniProtKB-KW"/>
</dbReference>
<dbReference type="InterPro" id="IPR004506">
    <property type="entry name" value="MnmA-like"/>
</dbReference>
<dbReference type="InterPro" id="IPR014729">
    <property type="entry name" value="Rossmann-like_a/b/a_fold"/>
</dbReference>
<sequence length="419" mass="47881">MKITKFFFQNANSFVKRWKAQPFQVQWPRKHDKVFVAMSGGVDSSFSAYLLKKQGFNVEGVFMRNWLDEDDAPGGCPAEQDWSLVQKVCKQLDIPSRRFNFEKDYWTRVFEPSLELYEQGCTPNPDVPCNRYVKFGALYEALENEMSREWENGSCSTQQWWLATGHYAKTMKNASNNQVALCLPKDRWKDQTLFLCTVQEKALQRTIFPLHNLEKKDVKRMAAHAGLNESADRLESQGLCFVSPNVGSHFRSFLGRYLASSNEPIRVVANGKVVGFYPPSTGCWSYTIGERCGLSLPQGDPEFQGRWYIWKKEASTNTIFICHGSMNPLLFRKRIRVNHWTWSTEWIRQEASKSKGPIDCSVRVRHQQTLEPAKALFQGDGLLVVDFLNPQRALTPGQVLAMYNDELCLGGGSIAADEP</sequence>
<comment type="similarity">
    <text evidence="2">Belongs to the MnmA/TRMU family.</text>
</comment>
<dbReference type="Gene3D" id="2.30.30.280">
    <property type="entry name" value="Adenine nucleotide alpha hydrolases-like domains"/>
    <property type="match status" value="1"/>
</dbReference>